<proteinExistence type="predicted"/>
<dbReference type="Pfam" id="PF04851">
    <property type="entry name" value="ResIII"/>
    <property type="match status" value="1"/>
</dbReference>
<evidence type="ECO:0000259" key="1">
    <source>
        <dbReference type="Pfam" id="PF04851"/>
    </source>
</evidence>
<dbReference type="InterPro" id="IPR051082">
    <property type="entry name" value="Pentapeptide-BTB/POZ_domain"/>
</dbReference>
<accession>A0A844GRT7</accession>
<dbReference type="Pfam" id="PF13538">
    <property type="entry name" value="UvrD_C_2"/>
    <property type="match status" value="1"/>
</dbReference>
<evidence type="ECO:0000313" key="3">
    <source>
        <dbReference type="EMBL" id="MTF38253.1"/>
    </source>
</evidence>
<reference evidence="3 4" key="1">
    <citation type="submission" date="2019-11" db="EMBL/GenBank/DDBJ databases">
        <title>Isolation of a new High Light Tolerant Cyanobacteria.</title>
        <authorList>
            <person name="Dobson Z."/>
            <person name="Vaughn N."/>
            <person name="Vaughn M."/>
            <person name="Fromme P."/>
            <person name="Mazor Y."/>
        </authorList>
    </citation>
    <scope>NUCLEOTIDE SEQUENCE [LARGE SCALE GENOMIC DNA]</scope>
    <source>
        <strain evidence="3 4">0216</strain>
    </source>
</reference>
<dbReference type="SUPFAM" id="SSF52540">
    <property type="entry name" value="P-loop containing nucleoside triphosphate hydrolases"/>
    <property type="match status" value="1"/>
</dbReference>
<dbReference type="InterPro" id="IPR027785">
    <property type="entry name" value="UvrD-like_helicase_C"/>
</dbReference>
<dbReference type="GO" id="GO:0005524">
    <property type="term" value="F:ATP binding"/>
    <property type="evidence" value="ECO:0007669"/>
    <property type="project" value="InterPro"/>
</dbReference>
<dbReference type="EMBL" id="WMIA01000004">
    <property type="protein sequence ID" value="MTF38253.1"/>
    <property type="molecule type" value="Genomic_DNA"/>
</dbReference>
<feature type="domain" description="UvrD-like helicase C-terminal" evidence="2">
    <location>
        <begin position="613"/>
        <end position="663"/>
    </location>
</feature>
<comment type="caution">
    <text evidence="3">The sequence shown here is derived from an EMBL/GenBank/DDBJ whole genome shotgun (WGS) entry which is preliminary data.</text>
</comment>
<evidence type="ECO:0000313" key="4">
    <source>
        <dbReference type="Proteomes" id="UP000437131"/>
    </source>
</evidence>
<evidence type="ECO:0000259" key="2">
    <source>
        <dbReference type="Pfam" id="PF13538"/>
    </source>
</evidence>
<dbReference type="AlphaFoldDB" id="A0A844GRT7"/>
<dbReference type="Proteomes" id="UP000437131">
    <property type="component" value="Unassembled WGS sequence"/>
</dbReference>
<dbReference type="InterPro" id="IPR027417">
    <property type="entry name" value="P-loop_NTPase"/>
</dbReference>
<sequence>MTDIDLPKSCFIATEKLDNKGEKGEYLVWQSIKNIFVNHDILAYWRYPLFNTKNQRKEPDILIFEKKIGVTIVEVKAINIEQIVSINGHLWQYKNFYTNQGNPYQQAENQLFNVLDYFSTEPSLSQQIKGRVLIALPFIKSEAWQEKGFDKLPSNPPIIFANDLLNLDSLKEKIINTSTVVEGRELDSQQWKILLSIITGKSVIIPPTYRVLTKDNSKGKIINKLINYYHHLDLKQEIISKKNLNTVEGIKGTAGTGKTLLLCQKAAYFHLKYPEWKIAFIFFSRSLYEQIITLIDKWLRHFSNNKIGYDTFDKNLLILHGWGNKNQEGFYSLICHQTKSSKLRVNDTYSQSPNDSLAEVCCQLLENKKIPALFDLIILDEAQDFLSSRWLFQGKQPFLYLVYNALAPNYINGKERKKLIYAYDEIQCLNQIGETYQRGLFADILPSNHPSEKIYTLTNSYRTPKRIINTAFAINMGWCRPLGILTMIKSAHNWQEMGYELRGNLQSNNNISIERKNHKYIHPLDNFDRGEIINFQSFYSRQEELNYLAEKILYNLRYDGLRPSRQILVIVLGNGYESQIIENQCRDVLERNAISVYFPHQDNSRQFWQDGAVTVCNVYQAKGNEAFLVYIIGCDRIAKEEDNISLRNQLFVALTRSKGWVYLSGVGNYVMYSELKEVLAVKGDSFNLTLRNLPENIIKASEKEDLLKRFALGNRNFKYLHLSGESFKGCCLDNINLIGSNLEKINFQQTSLEKAKFINADLKDVDFRNANLKNAKFIGANLTRVNFDGANLTNVDFSDAKMI</sequence>
<dbReference type="Gene3D" id="3.40.50.300">
    <property type="entry name" value="P-loop containing nucleotide triphosphate hydrolases"/>
    <property type="match status" value="2"/>
</dbReference>
<name>A0A844GRT7_9CHRO</name>
<dbReference type="PANTHER" id="PTHR14136">
    <property type="entry name" value="BTB_POZ DOMAIN-CONTAINING PROTEIN KCTD9"/>
    <property type="match status" value="1"/>
</dbReference>
<dbReference type="RefSeq" id="WP_155083159.1">
    <property type="nucleotide sequence ID" value="NZ_WMIA01000004.1"/>
</dbReference>
<dbReference type="Pfam" id="PF13599">
    <property type="entry name" value="Pentapeptide_4"/>
    <property type="match status" value="1"/>
</dbReference>
<organism evidence="3 4">
    <name type="scientific">Cyanobacterium aponinum 0216</name>
    <dbReference type="NCBI Taxonomy" id="2676140"/>
    <lineage>
        <taxon>Bacteria</taxon>
        <taxon>Bacillati</taxon>
        <taxon>Cyanobacteriota</taxon>
        <taxon>Cyanophyceae</taxon>
        <taxon>Oscillatoriophycideae</taxon>
        <taxon>Chroococcales</taxon>
        <taxon>Geminocystaceae</taxon>
        <taxon>Cyanobacterium</taxon>
    </lineage>
</organism>
<dbReference type="SUPFAM" id="SSF141571">
    <property type="entry name" value="Pentapeptide repeat-like"/>
    <property type="match status" value="1"/>
</dbReference>
<dbReference type="GO" id="GO:0003677">
    <property type="term" value="F:DNA binding"/>
    <property type="evidence" value="ECO:0007669"/>
    <property type="project" value="InterPro"/>
</dbReference>
<keyword evidence="3" id="KW-0067">ATP-binding</keyword>
<dbReference type="InterPro" id="IPR006935">
    <property type="entry name" value="Helicase/UvrB_N"/>
</dbReference>
<gene>
    <name evidence="3" type="ORF">GGC33_04875</name>
</gene>
<dbReference type="GO" id="GO:0004386">
    <property type="term" value="F:helicase activity"/>
    <property type="evidence" value="ECO:0007669"/>
    <property type="project" value="UniProtKB-KW"/>
</dbReference>
<feature type="domain" description="Helicase/UvrB N-terminal" evidence="1">
    <location>
        <begin position="247"/>
        <end position="382"/>
    </location>
</feature>
<dbReference type="InterPro" id="IPR001646">
    <property type="entry name" value="5peptide_repeat"/>
</dbReference>
<keyword evidence="3" id="KW-0547">Nucleotide-binding</keyword>
<protein>
    <submittedName>
        <fullName evidence="3">DNA/RNA helicase</fullName>
    </submittedName>
</protein>
<keyword evidence="3" id="KW-0347">Helicase</keyword>
<keyword evidence="3" id="KW-0378">Hydrolase</keyword>
<dbReference type="Gene3D" id="2.160.20.80">
    <property type="entry name" value="E3 ubiquitin-protein ligase SopA"/>
    <property type="match status" value="1"/>
</dbReference>
<dbReference type="GO" id="GO:0016787">
    <property type="term" value="F:hydrolase activity"/>
    <property type="evidence" value="ECO:0007669"/>
    <property type="project" value="InterPro"/>
</dbReference>
<dbReference type="PANTHER" id="PTHR14136:SF17">
    <property type="entry name" value="BTB_POZ DOMAIN-CONTAINING PROTEIN KCTD9"/>
    <property type="match status" value="1"/>
</dbReference>